<evidence type="ECO:0000313" key="1">
    <source>
        <dbReference type="EMBL" id="KAH3879997.1"/>
    </source>
</evidence>
<proteinExistence type="predicted"/>
<dbReference type="Proteomes" id="UP000828390">
    <property type="component" value="Unassembled WGS sequence"/>
</dbReference>
<dbReference type="EMBL" id="JAIWYP010000001">
    <property type="protein sequence ID" value="KAH3879997.1"/>
    <property type="molecule type" value="Genomic_DNA"/>
</dbReference>
<evidence type="ECO:0000313" key="2">
    <source>
        <dbReference type="Proteomes" id="UP000828390"/>
    </source>
</evidence>
<reference evidence="1" key="2">
    <citation type="submission" date="2020-11" db="EMBL/GenBank/DDBJ databases">
        <authorList>
            <person name="McCartney M.A."/>
            <person name="Auch B."/>
            <person name="Kono T."/>
            <person name="Mallez S."/>
            <person name="Becker A."/>
            <person name="Gohl D.M."/>
            <person name="Silverstein K.A.T."/>
            <person name="Koren S."/>
            <person name="Bechman K.B."/>
            <person name="Herman A."/>
            <person name="Abrahante J.E."/>
            <person name="Garbe J."/>
        </authorList>
    </citation>
    <scope>NUCLEOTIDE SEQUENCE</scope>
    <source>
        <strain evidence="1">Duluth1</strain>
        <tissue evidence="1">Whole animal</tissue>
    </source>
</reference>
<sequence>MYQMAMTNTAASNRILAQHKDLTNILEGATLRDVVSKILTLTSLNKGQQLMLINFKLNDLSHILFYSNI</sequence>
<accession>A0A9D4MLU6</accession>
<gene>
    <name evidence="1" type="ORF">DPMN_003909</name>
</gene>
<dbReference type="AlphaFoldDB" id="A0A9D4MLU6"/>
<keyword evidence="2" id="KW-1185">Reference proteome</keyword>
<organism evidence="1 2">
    <name type="scientific">Dreissena polymorpha</name>
    <name type="common">Zebra mussel</name>
    <name type="synonym">Mytilus polymorpha</name>
    <dbReference type="NCBI Taxonomy" id="45954"/>
    <lineage>
        <taxon>Eukaryota</taxon>
        <taxon>Metazoa</taxon>
        <taxon>Spiralia</taxon>
        <taxon>Lophotrochozoa</taxon>
        <taxon>Mollusca</taxon>
        <taxon>Bivalvia</taxon>
        <taxon>Autobranchia</taxon>
        <taxon>Heteroconchia</taxon>
        <taxon>Euheterodonta</taxon>
        <taxon>Imparidentia</taxon>
        <taxon>Neoheterodontei</taxon>
        <taxon>Myida</taxon>
        <taxon>Dreissenoidea</taxon>
        <taxon>Dreissenidae</taxon>
        <taxon>Dreissena</taxon>
    </lineage>
</organism>
<protein>
    <submittedName>
        <fullName evidence="1">Uncharacterized protein</fullName>
    </submittedName>
</protein>
<name>A0A9D4MLU6_DREPO</name>
<comment type="caution">
    <text evidence="1">The sequence shown here is derived from an EMBL/GenBank/DDBJ whole genome shotgun (WGS) entry which is preliminary data.</text>
</comment>
<reference evidence="1" key="1">
    <citation type="journal article" date="2019" name="bioRxiv">
        <title>The Genome of the Zebra Mussel, Dreissena polymorpha: A Resource for Invasive Species Research.</title>
        <authorList>
            <person name="McCartney M.A."/>
            <person name="Auch B."/>
            <person name="Kono T."/>
            <person name="Mallez S."/>
            <person name="Zhang Y."/>
            <person name="Obille A."/>
            <person name="Becker A."/>
            <person name="Abrahante J.E."/>
            <person name="Garbe J."/>
            <person name="Badalamenti J.P."/>
            <person name="Herman A."/>
            <person name="Mangelson H."/>
            <person name="Liachko I."/>
            <person name="Sullivan S."/>
            <person name="Sone E.D."/>
            <person name="Koren S."/>
            <person name="Silverstein K.A.T."/>
            <person name="Beckman K.B."/>
            <person name="Gohl D.M."/>
        </authorList>
    </citation>
    <scope>NUCLEOTIDE SEQUENCE</scope>
    <source>
        <strain evidence="1">Duluth1</strain>
        <tissue evidence="1">Whole animal</tissue>
    </source>
</reference>